<name>A0A552UHT3_9SPHN</name>
<keyword evidence="3" id="KW-1185">Reference proteome</keyword>
<dbReference type="PANTHER" id="PTHR47837:SF1">
    <property type="entry name" value="GTP PYROPHOSPHOKINASE YJBM"/>
    <property type="match status" value="1"/>
</dbReference>
<evidence type="ECO:0000313" key="3">
    <source>
        <dbReference type="Proteomes" id="UP000317894"/>
    </source>
</evidence>
<dbReference type="OrthoDB" id="9801824at2"/>
<dbReference type="InterPro" id="IPR007685">
    <property type="entry name" value="RelA_SpoT"/>
</dbReference>
<dbReference type="RefSeq" id="WP_144236474.1">
    <property type="nucleotide sequence ID" value="NZ_VJWA01000001.1"/>
</dbReference>
<dbReference type="SUPFAM" id="SSF81301">
    <property type="entry name" value="Nucleotidyltransferase"/>
    <property type="match status" value="1"/>
</dbReference>
<dbReference type="InterPro" id="IPR052366">
    <property type="entry name" value="GTP_Pyrophosphokinase"/>
</dbReference>
<dbReference type="GO" id="GO:0016301">
    <property type="term" value="F:kinase activity"/>
    <property type="evidence" value="ECO:0007669"/>
    <property type="project" value="UniProtKB-KW"/>
</dbReference>
<evidence type="ECO:0000313" key="2">
    <source>
        <dbReference type="EMBL" id="TRW17782.1"/>
    </source>
</evidence>
<dbReference type="Proteomes" id="UP000317894">
    <property type="component" value="Unassembled WGS sequence"/>
</dbReference>
<dbReference type="EMBL" id="VJWA01000001">
    <property type="protein sequence ID" value="TRW17782.1"/>
    <property type="molecule type" value="Genomic_DNA"/>
</dbReference>
<sequence length="244" mass="28039">MIDQSLLPLDSVQLTSRATRFYSRYGRDLEQIREVLNIRLSQLALAYTIANKLPPEAVTIGSRVKSLQSFLLKLSRKDWPQFYYPTEVVGDLIGARVTCWFIDDCEGIRHFIEKSNHLAIGGEAEDYISKPKGSGYRSLHLTADVSYDAVRRDRYNNVIVVDDKIKCEIQIRTKLQDAWADLTHEFHYKAANAGIVNLTYERLMSEISERLASEDRSLRLLRDAYQELAEEKLASDAREGFRES</sequence>
<keyword evidence="2" id="KW-0418">Kinase</keyword>
<dbReference type="CDD" id="cd05399">
    <property type="entry name" value="NT_Rel-Spo_like"/>
    <property type="match status" value="1"/>
</dbReference>
<feature type="domain" description="RelA/SpoT" evidence="1">
    <location>
        <begin position="62"/>
        <end position="194"/>
    </location>
</feature>
<gene>
    <name evidence="2" type="ORF">FMM06_06500</name>
</gene>
<dbReference type="PANTHER" id="PTHR47837">
    <property type="entry name" value="GTP PYROPHOSPHOKINASE YJBM"/>
    <property type="match status" value="1"/>
</dbReference>
<accession>A0A552UHT3</accession>
<dbReference type="GO" id="GO:0015969">
    <property type="term" value="P:guanosine tetraphosphate metabolic process"/>
    <property type="evidence" value="ECO:0007669"/>
    <property type="project" value="InterPro"/>
</dbReference>
<proteinExistence type="predicted"/>
<dbReference type="InterPro" id="IPR043519">
    <property type="entry name" value="NT_sf"/>
</dbReference>
<dbReference type="SMART" id="SM00954">
    <property type="entry name" value="RelA_SpoT"/>
    <property type="match status" value="1"/>
</dbReference>
<organism evidence="2 3">
    <name type="scientific">Glacieibacterium frigidum</name>
    <dbReference type="NCBI Taxonomy" id="2593303"/>
    <lineage>
        <taxon>Bacteria</taxon>
        <taxon>Pseudomonadati</taxon>
        <taxon>Pseudomonadota</taxon>
        <taxon>Alphaproteobacteria</taxon>
        <taxon>Sphingomonadales</taxon>
        <taxon>Sphingosinicellaceae</taxon>
        <taxon>Glacieibacterium</taxon>
    </lineage>
</organism>
<dbReference type="AlphaFoldDB" id="A0A552UHT3"/>
<protein>
    <submittedName>
        <fullName evidence="2">GTP pyrophosphokinase</fullName>
    </submittedName>
</protein>
<dbReference type="Gene3D" id="3.30.460.10">
    <property type="entry name" value="Beta Polymerase, domain 2"/>
    <property type="match status" value="1"/>
</dbReference>
<comment type="caution">
    <text evidence="2">The sequence shown here is derived from an EMBL/GenBank/DDBJ whole genome shotgun (WGS) entry which is preliminary data.</text>
</comment>
<reference evidence="2 3" key="1">
    <citation type="submission" date="2019-07" db="EMBL/GenBank/DDBJ databases">
        <title>Novel species isolated from glacier.</title>
        <authorList>
            <person name="Liu Q."/>
            <person name="Xin Y.-H."/>
        </authorList>
    </citation>
    <scope>NUCLEOTIDE SEQUENCE [LARGE SCALE GENOMIC DNA]</scope>
    <source>
        <strain evidence="2 3">LB1R16</strain>
    </source>
</reference>
<dbReference type="Pfam" id="PF04607">
    <property type="entry name" value="RelA_SpoT"/>
    <property type="match status" value="1"/>
</dbReference>
<keyword evidence="2" id="KW-0808">Transferase</keyword>
<evidence type="ECO:0000259" key="1">
    <source>
        <dbReference type="SMART" id="SM00954"/>
    </source>
</evidence>